<keyword evidence="2" id="KW-1185">Reference proteome</keyword>
<dbReference type="AlphaFoldDB" id="A0A9D4CHD0"/>
<sequence length="63" mass="7411">MFLSLNIDEWYQFNNKDVFTGNNNCNKNIDYKTHNINIIANYTDINTNIDNNNKTYIYNGNIG</sequence>
<reference evidence="1" key="2">
    <citation type="submission" date="2020-11" db="EMBL/GenBank/DDBJ databases">
        <authorList>
            <person name="McCartney M.A."/>
            <person name="Auch B."/>
            <person name="Kono T."/>
            <person name="Mallez S."/>
            <person name="Becker A."/>
            <person name="Gohl D.M."/>
            <person name="Silverstein K.A.T."/>
            <person name="Koren S."/>
            <person name="Bechman K.B."/>
            <person name="Herman A."/>
            <person name="Abrahante J.E."/>
            <person name="Garbe J."/>
        </authorList>
    </citation>
    <scope>NUCLEOTIDE SEQUENCE</scope>
    <source>
        <strain evidence="1">Duluth1</strain>
        <tissue evidence="1">Whole animal</tissue>
    </source>
</reference>
<dbReference type="Proteomes" id="UP000828390">
    <property type="component" value="Unassembled WGS sequence"/>
</dbReference>
<gene>
    <name evidence="1" type="ORF">DPMN_050357</name>
</gene>
<evidence type="ECO:0000313" key="1">
    <source>
        <dbReference type="EMBL" id="KAH3724537.1"/>
    </source>
</evidence>
<reference evidence="1" key="1">
    <citation type="journal article" date="2019" name="bioRxiv">
        <title>The Genome of the Zebra Mussel, Dreissena polymorpha: A Resource for Invasive Species Research.</title>
        <authorList>
            <person name="McCartney M.A."/>
            <person name="Auch B."/>
            <person name="Kono T."/>
            <person name="Mallez S."/>
            <person name="Zhang Y."/>
            <person name="Obille A."/>
            <person name="Becker A."/>
            <person name="Abrahante J.E."/>
            <person name="Garbe J."/>
            <person name="Badalamenti J.P."/>
            <person name="Herman A."/>
            <person name="Mangelson H."/>
            <person name="Liachko I."/>
            <person name="Sullivan S."/>
            <person name="Sone E.D."/>
            <person name="Koren S."/>
            <person name="Silverstein K.A.T."/>
            <person name="Beckman K.B."/>
            <person name="Gohl D.M."/>
        </authorList>
    </citation>
    <scope>NUCLEOTIDE SEQUENCE</scope>
    <source>
        <strain evidence="1">Duluth1</strain>
        <tissue evidence="1">Whole animal</tissue>
    </source>
</reference>
<protein>
    <submittedName>
        <fullName evidence="1">Uncharacterized protein</fullName>
    </submittedName>
</protein>
<dbReference type="EMBL" id="JAIWYP010000012">
    <property type="protein sequence ID" value="KAH3724537.1"/>
    <property type="molecule type" value="Genomic_DNA"/>
</dbReference>
<organism evidence="1 2">
    <name type="scientific">Dreissena polymorpha</name>
    <name type="common">Zebra mussel</name>
    <name type="synonym">Mytilus polymorpha</name>
    <dbReference type="NCBI Taxonomy" id="45954"/>
    <lineage>
        <taxon>Eukaryota</taxon>
        <taxon>Metazoa</taxon>
        <taxon>Spiralia</taxon>
        <taxon>Lophotrochozoa</taxon>
        <taxon>Mollusca</taxon>
        <taxon>Bivalvia</taxon>
        <taxon>Autobranchia</taxon>
        <taxon>Heteroconchia</taxon>
        <taxon>Euheterodonta</taxon>
        <taxon>Imparidentia</taxon>
        <taxon>Neoheterodontei</taxon>
        <taxon>Myida</taxon>
        <taxon>Dreissenoidea</taxon>
        <taxon>Dreissenidae</taxon>
        <taxon>Dreissena</taxon>
    </lineage>
</organism>
<accession>A0A9D4CHD0</accession>
<evidence type="ECO:0000313" key="2">
    <source>
        <dbReference type="Proteomes" id="UP000828390"/>
    </source>
</evidence>
<proteinExistence type="predicted"/>
<name>A0A9D4CHD0_DREPO</name>
<comment type="caution">
    <text evidence="1">The sequence shown here is derived from an EMBL/GenBank/DDBJ whole genome shotgun (WGS) entry which is preliminary data.</text>
</comment>